<feature type="chain" id="PRO_5035902530" evidence="1">
    <location>
        <begin position="27"/>
        <end position="138"/>
    </location>
</feature>
<reference evidence="2" key="1">
    <citation type="thesis" date="2021" institute="BYU ScholarsArchive" country="Provo, UT, USA">
        <title>Applications of and Algorithms for Genome Assembly and Genomic Analyses with an Emphasis on Marine Teleosts.</title>
        <authorList>
            <person name="Pickett B.D."/>
        </authorList>
    </citation>
    <scope>NUCLEOTIDE SEQUENCE</scope>
    <source>
        <strain evidence="2">HI-2016</strain>
    </source>
</reference>
<keyword evidence="3" id="KW-1185">Reference proteome</keyword>
<sequence length="138" mass="14714">MSSSRSPPCNPAISFGLLRSWTVICASLCTPNPPRKTSVHTVLQQLLDETLQGEQVLIGVLGQQLTYGVGELEEVLGVPATGPGRAHDLPGDHLQGGGAKVVGVITRTNVQKRVLGLRVGLFRRHHSTGLEDMRGGME</sequence>
<organism evidence="2 3">
    <name type="scientific">Albula glossodonta</name>
    <name type="common">roundjaw bonefish</name>
    <dbReference type="NCBI Taxonomy" id="121402"/>
    <lineage>
        <taxon>Eukaryota</taxon>
        <taxon>Metazoa</taxon>
        <taxon>Chordata</taxon>
        <taxon>Craniata</taxon>
        <taxon>Vertebrata</taxon>
        <taxon>Euteleostomi</taxon>
        <taxon>Actinopterygii</taxon>
        <taxon>Neopterygii</taxon>
        <taxon>Teleostei</taxon>
        <taxon>Albuliformes</taxon>
        <taxon>Albulidae</taxon>
        <taxon>Albula</taxon>
    </lineage>
</organism>
<protein>
    <submittedName>
        <fullName evidence="2">Uncharacterized protein</fullName>
    </submittedName>
</protein>
<comment type="caution">
    <text evidence="2">The sequence shown here is derived from an EMBL/GenBank/DDBJ whole genome shotgun (WGS) entry which is preliminary data.</text>
</comment>
<name>A0A8T2NL54_9TELE</name>
<evidence type="ECO:0000313" key="3">
    <source>
        <dbReference type="Proteomes" id="UP000824540"/>
    </source>
</evidence>
<accession>A0A8T2NL54</accession>
<feature type="signal peptide" evidence="1">
    <location>
        <begin position="1"/>
        <end position="26"/>
    </location>
</feature>
<evidence type="ECO:0000313" key="2">
    <source>
        <dbReference type="EMBL" id="KAG9338372.1"/>
    </source>
</evidence>
<evidence type="ECO:0000256" key="1">
    <source>
        <dbReference type="SAM" id="SignalP"/>
    </source>
</evidence>
<dbReference type="Proteomes" id="UP000824540">
    <property type="component" value="Unassembled WGS sequence"/>
</dbReference>
<dbReference type="AlphaFoldDB" id="A0A8T2NL54"/>
<gene>
    <name evidence="2" type="ORF">JZ751_025931</name>
</gene>
<dbReference type="EMBL" id="JAFBMS010000068">
    <property type="protein sequence ID" value="KAG9338372.1"/>
    <property type="molecule type" value="Genomic_DNA"/>
</dbReference>
<keyword evidence="1" id="KW-0732">Signal</keyword>
<proteinExistence type="predicted"/>